<evidence type="ECO:0000313" key="5">
    <source>
        <dbReference type="EMBL" id="EXA36267.1"/>
    </source>
</evidence>
<accession>W9P243</accession>
<dbReference type="PANTHER" id="PTHR46082">
    <property type="entry name" value="ATP/GTP-BINDING PROTEIN-RELATED"/>
    <property type="match status" value="1"/>
</dbReference>
<dbReference type="EMBL" id="JH650976">
    <property type="protein sequence ID" value="EXA36267.1"/>
    <property type="molecule type" value="Genomic_DNA"/>
</dbReference>
<keyword evidence="3" id="KW-0812">Transmembrane</keyword>
<dbReference type="GO" id="GO:0009116">
    <property type="term" value="P:nucleoside metabolic process"/>
    <property type="evidence" value="ECO:0007669"/>
    <property type="project" value="InterPro"/>
</dbReference>
<protein>
    <recommendedName>
        <fullName evidence="4">NACHT domain-containing protein</fullName>
    </recommendedName>
</protein>
<feature type="transmembrane region" description="Helical" evidence="3">
    <location>
        <begin position="1655"/>
        <end position="1674"/>
    </location>
</feature>
<dbReference type="PANTHER" id="PTHR46082:SF11">
    <property type="entry name" value="AAA+ ATPASE DOMAIN-CONTAINING PROTEIN-RELATED"/>
    <property type="match status" value="1"/>
</dbReference>
<dbReference type="GO" id="GO:0003824">
    <property type="term" value="F:catalytic activity"/>
    <property type="evidence" value="ECO:0007669"/>
    <property type="project" value="InterPro"/>
</dbReference>
<dbReference type="InterPro" id="IPR053137">
    <property type="entry name" value="NLR-like"/>
</dbReference>
<reference evidence="5" key="1">
    <citation type="submission" date="2011-10" db="EMBL/GenBank/DDBJ databases">
        <title>The Genome Sequence of Fusarium oxysporum HDV247.</title>
        <authorList>
            <consortium name="The Broad Institute Genome Sequencing Platform"/>
            <person name="Ma L.-J."/>
            <person name="Gale L.R."/>
            <person name="Schwartz D.C."/>
            <person name="Zhou S."/>
            <person name="Corby-Kistler H."/>
            <person name="Young S.K."/>
            <person name="Zeng Q."/>
            <person name="Gargeya S."/>
            <person name="Fitzgerald M."/>
            <person name="Haas B."/>
            <person name="Abouelleil A."/>
            <person name="Alvarado L."/>
            <person name="Arachchi H.M."/>
            <person name="Berlin A."/>
            <person name="Brown A."/>
            <person name="Chapman S.B."/>
            <person name="Chen Z."/>
            <person name="Dunbar C."/>
            <person name="Freedman E."/>
            <person name="Gearin G."/>
            <person name="Goldberg J."/>
            <person name="Griggs A."/>
            <person name="Gujja S."/>
            <person name="Heiman D."/>
            <person name="Howarth C."/>
            <person name="Larson L."/>
            <person name="Lui A."/>
            <person name="MacDonald P.J.P."/>
            <person name="Montmayeur A."/>
            <person name="Murphy C."/>
            <person name="Neiman D."/>
            <person name="Pearson M."/>
            <person name="Priest M."/>
            <person name="Roberts A."/>
            <person name="Saif S."/>
            <person name="Shea T."/>
            <person name="Shenoy N."/>
            <person name="Sisk P."/>
            <person name="Stolte C."/>
            <person name="Sykes S."/>
            <person name="Wortman J."/>
            <person name="Nusbaum C."/>
            <person name="Birren B."/>
        </authorList>
    </citation>
    <scope>NUCLEOTIDE SEQUENCE [LARGE SCALE GENOMIC DNA]</scope>
    <source>
        <strain evidence="5">HDV247</strain>
    </source>
</reference>
<evidence type="ECO:0000256" key="2">
    <source>
        <dbReference type="SAM" id="MobiDB-lite"/>
    </source>
</evidence>
<dbReference type="InterPro" id="IPR035994">
    <property type="entry name" value="Nucleoside_phosphorylase_sf"/>
</dbReference>
<evidence type="ECO:0000256" key="3">
    <source>
        <dbReference type="SAM" id="Phobius"/>
    </source>
</evidence>
<evidence type="ECO:0000256" key="1">
    <source>
        <dbReference type="ARBA" id="ARBA00022737"/>
    </source>
</evidence>
<keyword evidence="3" id="KW-0472">Membrane</keyword>
<dbReference type="SUPFAM" id="SSF53167">
    <property type="entry name" value="Purine and uridine phosphorylases"/>
    <property type="match status" value="1"/>
</dbReference>
<feature type="compositionally biased region" description="Acidic residues" evidence="2">
    <location>
        <begin position="1156"/>
        <end position="1167"/>
    </location>
</feature>
<feature type="transmembrane region" description="Helical" evidence="3">
    <location>
        <begin position="1621"/>
        <end position="1643"/>
    </location>
</feature>
<dbReference type="SUPFAM" id="SSF52540">
    <property type="entry name" value="P-loop containing nucleoside triphosphate hydrolases"/>
    <property type="match status" value="1"/>
</dbReference>
<dbReference type="HOGENOM" id="CLU_003070_0_0_1"/>
<reference evidence="5" key="2">
    <citation type="submission" date="2012-05" db="EMBL/GenBank/DDBJ databases">
        <title>Annotation of the Genome Sequence of Fusarium oxysporum HDV247.</title>
        <authorList>
            <consortium name="The Broad Institute Genomics Platform"/>
            <person name="Ma L.-J."/>
            <person name="Corby-Kistler H."/>
            <person name="Broz K."/>
            <person name="Gale L.R."/>
            <person name="Jonkers W."/>
            <person name="O'Donnell K."/>
            <person name="Ploetz R."/>
            <person name="Steinberg C."/>
            <person name="Schwartz D.C."/>
            <person name="VanEtten H."/>
            <person name="Zhou S."/>
            <person name="Young S.K."/>
            <person name="Zeng Q."/>
            <person name="Gargeya S."/>
            <person name="Fitzgerald M."/>
            <person name="Abouelleil A."/>
            <person name="Alvarado L."/>
            <person name="Chapman S.B."/>
            <person name="Gainer-Dewar J."/>
            <person name="Goldberg J."/>
            <person name="Griggs A."/>
            <person name="Gujja S."/>
            <person name="Hansen M."/>
            <person name="Howarth C."/>
            <person name="Imamovic A."/>
            <person name="Ireland A."/>
            <person name="Larimer J."/>
            <person name="McCowan C."/>
            <person name="Murphy C."/>
            <person name="Pearson M."/>
            <person name="Poon T.W."/>
            <person name="Priest M."/>
            <person name="Roberts A."/>
            <person name="Saif S."/>
            <person name="Shea T."/>
            <person name="Sykes S."/>
            <person name="Wortman J."/>
            <person name="Nusbaum C."/>
            <person name="Birren B."/>
        </authorList>
    </citation>
    <scope>NUCLEOTIDE SEQUENCE</scope>
    <source>
        <strain evidence="5">HDV247</strain>
    </source>
</reference>
<dbReference type="InterPro" id="IPR056884">
    <property type="entry name" value="NPHP3-like_N"/>
</dbReference>
<evidence type="ECO:0000259" key="4">
    <source>
        <dbReference type="PROSITE" id="PS50837"/>
    </source>
</evidence>
<feature type="domain" description="NACHT" evidence="4">
    <location>
        <begin position="385"/>
        <end position="533"/>
    </location>
</feature>
<dbReference type="InterPro" id="IPR007111">
    <property type="entry name" value="NACHT_NTPase"/>
</dbReference>
<gene>
    <name evidence="5" type="ORF">FOVG_12171</name>
</gene>
<sequence length="1675" mass="187713">MKTELKSPDLYRIAWIAALPIERAVATALLQDRHYAPKGFHPHSSDTNSYTWGRIGEHNVVIASLPAGVHGTTSAASSASNLIRSLPHIRIGLLVGIGGGIARPDEGRDIRLGDVVISEPDGTSGGVVQYGLGKAKANGIWERKGSLDKPPAVLLHALASLQAEHEIAPSKVPDLLQAMLKANPFMQRRKSDYTYQGTENDRLFGSQYEHIGGSNCDKCDSAWEVNRLRRESTEPEIHYGVIASGNKLIKDAATRDRLLEDIGHQCLCVEMEAAGLMDRFPCLVIRGICDYADSHKTDRWQRYAAATAAACAVELLEHVSVRGLEATPKTIEATDDYITLARLLNVKDASFDSRAEEHNPTCLPNTRQELLDDIDQWIDDPNSKTIYWLNGMAGTGKSTIARTVARSRSKRGDLGASFFFKRGEVDKGNLNELMSTLAHQLALSIPGVAFFIKTTLNANPAIVGKSVKEQFEKLIKGPLCEAAATVTTQSSIVMVIDALDECNQEADIRSLINTLSQAKVVCPQLRIFLTSRPELPIRLGFAEVQGSYQDLVLHEIPAQVVEHDIIVFLNDEFKKIRHNFNMTVCDERKLPPDWPGRLAVQSLAQIAVPLFTSAATICRFVGDHRRSPQTRLQTVLSQGRSYGSQLEQTYTLILRSQIIGLPKQEREEVIKDFKVIVGSIVALASPLSVTALSRLINILPDTVDERLDALHSVLNVPLERTMPVRLFHLSFRDYLITEESEFRIDERRTHQTLAKHCLRVMRGALRENICGLSFAGIHRSAIDSVELEEHISPELQYACMYWVHHQIRVGFDLNDSHEIHNFLATHFFHWVEVLSLLGWASDCLELIQSLMNWLMTRDLSLSSFLAKEVRFLHAYLPEFNETPLQIYPLALAFASKENDDNKASESRITRSSASWPQVQDDWKARLTLETASDITASEVFGPAWSDLENSTHPSSFPYEFQDRGSVHRPTMTFLNYRTSEAKGQTGDLRDDVRSIRSLPDDIDSRAEPEYNVTKFRHAAVTYLVNTLAGDSELLALYREATQKIQEARFVDNHRRLLKEYFLRLREDSQESTQLSAVEILRPRHVRILISQGIWNLILPSSNTFRESFDLALEQDKDELLMLNRFLGENGPMRGPGVTDPAAANSRLDNTSASDPDSSDSDLGEDDEAENMLSNLEATREFFITGQPFHVYQDSLRQFLKSTSTLTASGCITSGLYSTSALDNRSAELRTGVKHDKVEQQSEVEHKASEQTPIEAVAETIQQTRDLSNYAKPGAEKFDKIKRKASEPGTKQTLQCLDGLSSPTSQNNAQTLASSSGRRILVARIYSKILTFLSRVGLREDDITPGHHRIRWKNNRGKLLYDDYIEHEEGALQALEDYLNLLAYLPTASSTSGRGSNLATSVPTGSFNNYAQASTSESSDIADQDSINAVNARYSSSQNDLEIGKLSTSTLHVLSCMNSRKHTVILHEELVTNVADDRQLFQTLRDRYFEHKGRLKRRWSLRTIHAIHFMKFAYGGHRYIDVRCHHEICEQGKPCICLPPADLVRPYGLEYECAPVPSKFSPPIGPRLMMDFFTNPEEIEPNSALVLRQLPKWTCGNLQSQCSEVKELWGIYYKEDWDWAKVWWILGLGFFPPSLLFSVLWGILQQDIQGAFGVASWWMAGATIVVGIVGTSTWAE</sequence>
<dbReference type="PROSITE" id="PS50837">
    <property type="entry name" value="NACHT"/>
    <property type="match status" value="1"/>
</dbReference>
<organism evidence="5">
    <name type="scientific">Fusarium oxysporum f. sp. pisi HDV247</name>
    <dbReference type="NCBI Taxonomy" id="1080344"/>
    <lineage>
        <taxon>Eukaryota</taxon>
        <taxon>Fungi</taxon>
        <taxon>Dikarya</taxon>
        <taxon>Ascomycota</taxon>
        <taxon>Pezizomycotina</taxon>
        <taxon>Sordariomycetes</taxon>
        <taxon>Hypocreomycetidae</taxon>
        <taxon>Hypocreales</taxon>
        <taxon>Nectriaceae</taxon>
        <taxon>Fusarium</taxon>
        <taxon>Fusarium oxysporum species complex</taxon>
    </lineage>
</organism>
<proteinExistence type="predicted"/>
<dbReference type="Gene3D" id="3.40.50.1580">
    <property type="entry name" value="Nucleoside phosphorylase domain"/>
    <property type="match status" value="1"/>
</dbReference>
<dbReference type="Proteomes" id="UP000030751">
    <property type="component" value="Unassembled WGS sequence"/>
</dbReference>
<keyword evidence="1" id="KW-0677">Repeat</keyword>
<dbReference type="Pfam" id="PF24883">
    <property type="entry name" value="NPHP3_N"/>
    <property type="match status" value="1"/>
</dbReference>
<name>W9P243_FUSOX</name>
<dbReference type="InterPro" id="IPR027417">
    <property type="entry name" value="P-loop_NTPase"/>
</dbReference>
<keyword evidence="3" id="KW-1133">Transmembrane helix</keyword>
<feature type="region of interest" description="Disordered" evidence="2">
    <location>
        <begin position="1130"/>
        <end position="1167"/>
    </location>
</feature>
<dbReference type="Gene3D" id="3.40.50.300">
    <property type="entry name" value="P-loop containing nucleotide triphosphate hydrolases"/>
    <property type="match status" value="1"/>
</dbReference>